<accession>A0A423HNP8</accession>
<name>A0A423HNP8_9PSED</name>
<protein>
    <recommendedName>
        <fullName evidence="1">Helix-turn-helix domain-containing protein</fullName>
    </recommendedName>
</protein>
<gene>
    <name evidence="2" type="ORF">BK662_15055</name>
</gene>
<sequence>MRLPQNSDYVPAKEAAAILGLSPETLRFWRYSGKYKDMLPPFMHISRQIFYKKADVERFSEMSMTAA</sequence>
<feature type="domain" description="Helix-turn-helix" evidence="1">
    <location>
        <begin position="13"/>
        <end position="59"/>
    </location>
</feature>
<dbReference type="EMBL" id="MOBM01000020">
    <property type="protein sequence ID" value="RON14820.1"/>
    <property type="molecule type" value="Genomic_DNA"/>
</dbReference>
<evidence type="ECO:0000313" key="3">
    <source>
        <dbReference type="Proteomes" id="UP000284002"/>
    </source>
</evidence>
<reference evidence="2 3" key="1">
    <citation type="submission" date="2016-10" db="EMBL/GenBank/DDBJ databases">
        <title>Comparative genome analysis of multiple Pseudomonas spp. focuses on biocontrol and plant growth promoting traits.</title>
        <authorList>
            <person name="Tao X.-Y."/>
            <person name="Taylor C.G."/>
        </authorList>
    </citation>
    <scope>NUCLEOTIDE SEQUENCE [LARGE SCALE GENOMIC DNA]</scope>
    <source>
        <strain evidence="2 3">36C6</strain>
    </source>
</reference>
<dbReference type="InterPro" id="IPR009061">
    <property type="entry name" value="DNA-bd_dom_put_sf"/>
</dbReference>
<dbReference type="Gene3D" id="1.10.1660.10">
    <property type="match status" value="1"/>
</dbReference>
<evidence type="ECO:0000313" key="2">
    <source>
        <dbReference type="EMBL" id="RON14820.1"/>
    </source>
</evidence>
<dbReference type="SUPFAM" id="SSF46955">
    <property type="entry name" value="Putative DNA-binding domain"/>
    <property type="match status" value="1"/>
</dbReference>
<dbReference type="Pfam" id="PF12728">
    <property type="entry name" value="HTH_17"/>
    <property type="match status" value="1"/>
</dbReference>
<proteinExistence type="predicted"/>
<comment type="caution">
    <text evidence="2">The sequence shown here is derived from an EMBL/GenBank/DDBJ whole genome shotgun (WGS) entry which is preliminary data.</text>
</comment>
<dbReference type="InterPro" id="IPR041657">
    <property type="entry name" value="HTH_17"/>
</dbReference>
<evidence type="ECO:0000259" key="1">
    <source>
        <dbReference type="Pfam" id="PF12728"/>
    </source>
</evidence>
<organism evidence="2 3">
    <name type="scientific">Pseudomonas frederiksbergensis</name>
    <dbReference type="NCBI Taxonomy" id="104087"/>
    <lineage>
        <taxon>Bacteria</taxon>
        <taxon>Pseudomonadati</taxon>
        <taxon>Pseudomonadota</taxon>
        <taxon>Gammaproteobacteria</taxon>
        <taxon>Pseudomonadales</taxon>
        <taxon>Pseudomonadaceae</taxon>
        <taxon>Pseudomonas</taxon>
    </lineage>
</organism>
<dbReference type="Proteomes" id="UP000284002">
    <property type="component" value="Unassembled WGS sequence"/>
</dbReference>
<dbReference type="AlphaFoldDB" id="A0A423HNP8"/>